<accession>A0A8X6M9E4</accession>
<dbReference type="Proteomes" id="UP000887013">
    <property type="component" value="Unassembled WGS sequence"/>
</dbReference>
<protein>
    <submittedName>
        <fullName evidence="1">Uncharacterized protein</fullName>
    </submittedName>
</protein>
<organism evidence="1 2">
    <name type="scientific">Nephila pilipes</name>
    <name type="common">Giant wood spider</name>
    <name type="synonym">Nephila maculata</name>
    <dbReference type="NCBI Taxonomy" id="299642"/>
    <lineage>
        <taxon>Eukaryota</taxon>
        <taxon>Metazoa</taxon>
        <taxon>Ecdysozoa</taxon>
        <taxon>Arthropoda</taxon>
        <taxon>Chelicerata</taxon>
        <taxon>Arachnida</taxon>
        <taxon>Araneae</taxon>
        <taxon>Araneomorphae</taxon>
        <taxon>Entelegynae</taxon>
        <taxon>Araneoidea</taxon>
        <taxon>Nephilidae</taxon>
        <taxon>Nephila</taxon>
    </lineage>
</organism>
<comment type="caution">
    <text evidence="1">The sequence shown here is derived from an EMBL/GenBank/DDBJ whole genome shotgun (WGS) entry which is preliminary data.</text>
</comment>
<proteinExistence type="predicted"/>
<reference evidence="1" key="1">
    <citation type="submission" date="2020-08" db="EMBL/GenBank/DDBJ databases">
        <title>Multicomponent nature underlies the extraordinary mechanical properties of spider dragline silk.</title>
        <authorList>
            <person name="Kono N."/>
            <person name="Nakamura H."/>
            <person name="Mori M."/>
            <person name="Yoshida Y."/>
            <person name="Ohtoshi R."/>
            <person name="Malay A.D."/>
            <person name="Moran D.A.P."/>
            <person name="Tomita M."/>
            <person name="Numata K."/>
            <person name="Arakawa K."/>
        </authorList>
    </citation>
    <scope>NUCLEOTIDE SEQUENCE</scope>
</reference>
<evidence type="ECO:0000313" key="1">
    <source>
        <dbReference type="EMBL" id="GFS36838.1"/>
    </source>
</evidence>
<evidence type="ECO:0000313" key="2">
    <source>
        <dbReference type="Proteomes" id="UP000887013"/>
    </source>
</evidence>
<gene>
    <name evidence="1" type="ORF">NPIL_480791</name>
</gene>
<sequence length="92" mass="10370">MFVRNPFEIQIEELLMSEELKTYAAGNENLKAIDKRIQKNDLKWSKCVNICCDRAAGTIGKVKGAVSRRKKVTGMSSATIVQSVPILWQKEN</sequence>
<dbReference type="EMBL" id="BMAW01088834">
    <property type="protein sequence ID" value="GFS36838.1"/>
    <property type="molecule type" value="Genomic_DNA"/>
</dbReference>
<name>A0A8X6M9E4_NEPPI</name>
<keyword evidence="2" id="KW-1185">Reference proteome</keyword>
<dbReference type="AlphaFoldDB" id="A0A8X6M9E4"/>